<sequence length="143" mass="16953">MKKSIENEIENQTTQLLELVNLKCWNTISKNLVFILSNISEVKGDDFFTQQLNRNKINANKTPKSFKEAIADLKEIYDLIHDINLYVYKSEKDRTIIDIRYFLKSKLDPDYLKTVIDNPPMLHSKITLPHLKEEKFDVNWEHQ</sequence>
<dbReference type="RefSeq" id="WP_223705206.1">
    <property type="nucleotide sequence ID" value="NZ_JAINUY010000002.1"/>
</dbReference>
<gene>
    <name evidence="1" type="ORF">K6T82_06900</name>
</gene>
<evidence type="ECO:0000313" key="2">
    <source>
        <dbReference type="Proteomes" id="UP001139366"/>
    </source>
</evidence>
<reference evidence="1 2" key="1">
    <citation type="journal article" date="2023" name="Antonie Van Leeuwenhoek">
        <title>Flavobacterium potami sp. nov., a multi-metal resistance genes harbouring bacterium isolated from shallow river silt.</title>
        <authorList>
            <person name="Li S."/>
            <person name="Mao S."/>
            <person name="Mu W."/>
            <person name="Guo B."/>
            <person name="Li C."/>
            <person name="Zhu Q."/>
            <person name="Hou X."/>
            <person name="Zhao Y."/>
            <person name="Wei S."/>
            <person name="Liu H."/>
            <person name="Liu A."/>
        </authorList>
    </citation>
    <scope>NUCLEOTIDE SEQUENCE [LARGE SCALE GENOMIC DNA]</scope>
    <source>
        <strain evidence="1 2">17A</strain>
    </source>
</reference>
<dbReference type="AlphaFoldDB" id="A0A9X1H995"/>
<comment type="caution">
    <text evidence="1">The sequence shown here is derived from an EMBL/GenBank/DDBJ whole genome shotgun (WGS) entry which is preliminary data.</text>
</comment>
<keyword evidence="2" id="KW-1185">Reference proteome</keyword>
<protein>
    <submittedName>
        <fullName evidence="1">Uncharacterized protein</fullName>
    </submittedName>
</protein>
<name>A0A9X1H995_9FLAO</name>
<proteinExistence type="predicted"/>
<accession>A0A9X1H995</accession>
<evidence type="ECO:0000313" key="1">
    <source>
        <dbReference type="EMBL" id="MBZ4034487.1"/>
    </source>
</evidence>
<organism evidence="1 2">
    <name type="scientific">Flavobacterium potami</name>
    <dbReference type="NCBI Taxonomy" id="2872310"/>
    <lineage>
        <taxon>Bacteria</taxon>
        <taxon>Pseudomonadati</taxon>
        <taxon>Bacteroidota</taxon>
        <taxon>Flavobacteriia</taxon>
        <taxon>Flavobacteriales</taxon>
        <taxon>Flavobacteriaceae</taxon>
        <taxon>Flavobacterium</taxon>
    </lineage>
</organism>
<dbReference type="EMBL" id="JAINUY010000002">
    <property type="protein sequence ID" value="MBZ4034487.1"/>
    <property type="molecule type" value="Genomic_DNA"/>
</dbReference>
<dbReference type="Proteomes" id="UP001139366">
    <property type="component" value="Unassembled WGS sequence"/>
</dbReference>